<organism evidence="2 3">
    <name type="scientific">Xanthobacter dioxanivorans</name>
    <dbReference type="NCBI Taxonomy" id="2528964"/>
    <lineage>
        <taxon>Bacteria</taxon>
        <taxon>Pseudomonadati</taxon>
        <taxon>Pseudomonadota</taxon>
        <taxon>Alphaproteobacteria</taxon>
        <taxon>Hyphomicrobiales</taxon>
        <taxon>Xanthobacteraceae</taxon>
        <taxon>Xanthobacter</taxon>
    </lineage>
</organism>
<dbReference type="InterPro" id="IPR008040">
    <property type="entry name" value="Hydant_A_N"/>
</dbReference>
<dbReference type="Gene3D" id="3.30.420.40">
    <property type="match status" value="1"/>
</dbReference>
<dbReference type="GO" id="GO:0016787">
    <property type="term" value="F:hydrolase activity"/>
    <property type="evidence" value="ECO:0007669"/>
    <property type="project" value="InterPro"/>
</dbReference>
<proteinExistence type="predicted"/>
<dbReference type="PANTHER" id="PTHR11365:SF10">
    <property type="entry name" value="HYDANTOINASE_OXOPROLINASE"/>
    <property type="match status" value="1"/>
</dbReference>
<accession>A0A974SGZ3</accession>
<evidence type="ECO:0000259" key="1">
    <source>
        <dbReference type="Pfam" id="PF05378"/>
    </source>
</evidence>
<dbReference type="SUPFAM" id="SSF53067">
    <property type="entry name" value="Actin-like ATPase domain"/>
    <property type="match status" value="1"/>
</dbReference>
<dbReference type="InterPro" id="IPR043129">
    <property type="entry name" value="ATPase_NBD"/>
</dbReference>
<evidence type="ECO:0000313" key="2">
    <source>
        <dbReference type="EMBL" id="QRG04569.1"/>
    </source>
</evidence>
<dbReference type="EMBL" id="CP063362">
    <property type="protein sequence ID" value="QRG04569.1"/>
    <property type="molecule type" value="Genomic_DNA"/>
</dbReference>
<dbReference type="InterPro" id="IPR045079">
    <property type="entry name" value="Oxoprolinase-like"/>
</dbReference>
<sequence>MSRIGIDVGGTNTDAVLLEGGKVLAALKRPTTVDVADGVRQALVDLVAAAAGRPALGRIEAVMIGTTHFTNAVVERRHLDRVAALRIGLPTRADARHGGHSDRLSARQCAARPRAGHRGCRTAHCLAGPPDGGGISGAIRCIARRSSGRVGSFHPLFRIQRRSGPFLPSRYFCFAVSGT</sequence>
<evidence type="ECO:0000313" key="3">
    <source>
        <dbReference type="Proteomes" id="UP000596427"/>
    </source>
</evidence>
<feature type="domain" description="Hydantoinase/oxoprolinase N-terminal" evidence="1">
    <location>
        <begin position="3"/>
        <end position="91"/>
    </location>
</feature>
<reference evidence="2 3" key="1">
    <citation type="submission" date="2020-10" db="EMBL/GenBank/DDBJ databases">
        <title>Degradation of 1,4-Dioxane by Xanthobacter sp. YN2, via a Novel Group-2 Soluble Di-Iron Monooxygenase.</title>
        <authorList>
            <person name="Ma F."/>
            <person name="Wang Y."/>
            <person name="Yang J."/>
            <person name="Guo H."/>
            <person name="Su D."/>
            <person name="Yu L."/>
        </authorList>
    </citation>
    <scope>NUCLEOTIDE SEQUENCE [LARGE SCALE GENOMIC DNA]</scope>
    <source>
        <strain evidence="2 3">YN2</strain>
    </source>
</reference>
<name>A0A974SGZ3_9HYPH</name>
<dbReference type="Proteomes" id="UP000596427">
    <property type="component" value="Chromosome"/>
</dbReference>
<dbReference type="KEGG" id="xdi:EZH22_15375"/>
<dbReference type="AlphaFoldDB" id="A0A974SGZ3"/>
<keyword evidence="3" id="KW-1185">Reference proteome</keyword>
<dbReference type="Pfam" id="PF05378">
    <property type="entry name" value="Hydant_A_N"/>
    <property type="match status" value="1"/>
</dbReference>
<dbReference type="PANTHER" id="PTHR11365">
    <property type="entry name" value="5-OXOPROLINASE RELATED"/>
    <property type="match status" value="1"/>
</dbReference>
<protein>
    <recommendedName>
        <fullName evidence="1">Hydantoinase/oxoprolinase N-terminal domain-containing protein</fullName>
    </recommendedName>
</protein>
<gene>
    <name evidence="2" type="ORF">EZH22_15375</name>
</gene>